<dbReference type="AlphaFoldDB" id="A0A4P7NAR0"/>
<gene>
    <name evidence="1" type="ORF">PoMZ_03424</name>
</gene>
<protein>
    <submittedName>
        <fullName evidence="1">Uncharacterized protein</fullName>
    </submittedName>
</protein>
<name>A0A4P7NAR0_PYROR</name>
<dbReference type="Proteomes" id="UP000294847">
    <property type="component" value="Chromosome 3"/>
</dbReference>
<sequence length="31" mass="3705">MPMLWTMYFLNYLERNAIAVAKINKIEKDMG</sequence>
<evidence type="ECO:0000313" key="2">
    <source>
        <dbReference type="Proteomes" id="UP000294847"/>
    </source>
</evidence>
<evidence type="ECO:0000313" key="1">
    <source>
        <dbReference type="EMBL" id="QBZ58471.1"/>
    </source>
</evidence>
<proteinExistence type="predicted"/>
<dbReference type="EMBL" id="CP034206">
    <property type="protein sequence ID" value="QBZ58471.1"/>
    <property type="molecule type" value="Genomic_DNA"/>
</dbReference>
<reference evidence="1 2" key="1">
    <citation type="journal article" date="2019" name="Mol. Biol. Evol.">
        <title>Blast fungal genomes show frequent chromosomal changes, gene gains and losses, and effector gene turnover.</title>
        <authorList>
            <person name="Gomez Luciano L.B."/>
            <person name="Jason Tsai I."/>
            <person name="Chuma I."/>
            <person name="Tosa Y."/>
            <person name="Chen Y.H."/>
            <person name="Li J.Y."/>
            <person name="Li M.Y."/>
            <person name="Jade Lu M.Y."/>
            <person name="Nakayashiki H."/>
            <person name="Li W.H."/>
        </authorList>
    </citation>
    <scope>NUCLEOTIDE SEQUENCE [LARGE SCALE GENOMIC DNA]</scope>
    <source>
        <strain evidence="1">MZ5-1-6</strain>
    </source>
</reference>
<organism evidence="1 2">
    <name type="scientific">Pyricularia oryzae</name>
    <name type="common">Rice blast fungus</name>
    <name type="synonym">Magnaporthe oryzae</name>
    <dbReference type="NCBI Taxonomy" id="318829"/>
    <lineage>
        <taxon>Eukaryota</taxon>
        <taxon>Fungi</taxon>
        <taxon>Dikarya</taxon>
        <taxon>Ascomycota</taxon>
        <taxon>Pezizomycotina</taxon>
        <taxon>Sordariomycetes</taxon>
        <taxon>Sordariomycetidae</taxon>
        <taxon>Magnaporthales</taxon>
        <taxon>Pyriculariaceae</taxon>
        <taxon>Pyricularia</taxon>
    </lineage>
</organism>
<accession>A0A4P7NAR0</accession>